<dbReference type="SUPFAM" id="SSF48484">
    <property type="entry name" value="Lipoxigenase"/>
    <property type="match status" value="1"/>
</dbReference>
<dbReference type="InterPro" id="IPR036226">
    <property type="entry name" value="LipOase_C_sf"/>
</dbReference>
<dbReference type="Proteomes" id="UP001642483">
    <property type="component" value="Unassembled WGS sequence"/>
</dbReference>
<name>A0ABP0FFW2_CLALP</name>
<evidence type="ECO:0000313" key="2">
    <source>
        <dbReference type="Proteomes" id="UP001642483"/>
    </source>
</evidence>
<gene>
    <name evidence="1" type="ORF">CVLEPA_LOCUS8499</name>
</gene>
<sequence>MVEVKSLSKEEKIDFKKHRSKTYITQLVFGSLWELSKLAGNQQIVPLISDDVLYRVLHNGVFSYGLSRSENGHSDVEWTMHFDIDSYNLFQGFYWDVTEIKLHENQTLSITDRMGRLHKPGSKNWNLAKAHAQAQLGFFGPGLTHDNVHFVFPSIMAAQIRLILPKSSVLRQLVEPHTRFTQYINHKALFEGQSTSNTGSLVDKLFRPWLSFPINNNDFINGLQKRCEVFYYDKQQLAPDMEQELPYHIFLASYRRVIREYVTQLAPLLKDDFDILLPHVAIHLPAIKQYEMIDVVTILLWKSAVVHFCDHYTYLEQFAYKYGCIAMRKPLVGYVENPNTISEVMPYFHPEDVYRSRCFFNCFVRYNANPDLDLGLSSTRYEFTSDHAKQCAETFQRNLGDLDNQLQKSGKAMVPLDKIIRSVCF</sequence>
<protein>
    <submittedName>
        <fullName evidence="1">Uncharacterized protein</fullName>
    </submittedName>
</protein>
<accession>A0ABP0FFW2</accession>
<organism evidence="1 2">
    <name type="scientific">Clavelina lepadiformis</name>
    <name type="common">Light-bulb sea squirt</name>
    <name type="synonym">Ascidia lepadiformis</name>
    <dbReference type="NCBI Taxonomy" id="159417"/>
    <lineage>
        <taxon>Eukaryota</taxon>
        <taxon>Metazoa</taxon>
        <taxon>Chordata</taxon>
        <taxon>Tunicata</taxon>
        <taxon>Ascidiacea</taxon>
        <taxon>Aplousobranchia</taxon>
        <taxon>Clavelinidae</taxon>
        <taxon>Clavelina</taxon>
    </lineage>
</organism>
<dbReference type="EMBL" id="CAWYQH010000057">
    <property type="protein sequence ID" value="CAK8678582.1"/>
    <property type="molecule type" value="Genomic_DNA"/>
</dbReference>
<comment type="caution">
    <text evidence="1">The sequence shown here is derived from an EMBL/GenBank/DDBJ whole genome shotgun (WGS) entry which is preliminary data.</text>
</comment>
<keyword evidence="2" id="KW-1185">Reference proteome</keyword>
<reference evidence="1 2" key="1">
    <citation type="submission" date="2024-02" db="EMBL/GenBank/DDBJ databases">
        <authorList>
            <person name="Daric V."/>
            <person name="Darras S."/>
        </authorList>
    </citation>
    <scope>NUCLEOTIDE SEQUENCE [LARGE SCALE GENOMIC DNA]</scope>
</reference>
<dbReference type="Gene3D" id="1.20.245.10">
    <property type="entry name" value="Lipoxygenase-1, Domain 5"/>
    <property type="match status" value="1"/>
</dbReference>
<evidence type="ECO:0000313" key="1">
    <source>
        <dbReference type="EMBL" id="CAK8678582.1"/>
    </source>
</evidence>
<proteinExistence type="predicted"/>